<comment type="caution">
    <text evidence="1">The sequence shown here is derived from an EMBL/GenBank/DDBJ whole genome shotgun (WGS) entry which is preliminary data.</text>
</comment>
<accession>A0ABV4R918</accession>
<dbReference type="RefSeq" id="WP_371946422.1">
    <property type="nucleotide sequence ID" value="NZ_JAXCEH010000055.1"/>
</dbReference>
<evidence type="ECO:0000313" key="1">
    <source>
        <dbReference type="EMBL" id="MFA1559405.1"/>
    </source>
</evidence>
<protein>
    <submittedName>
        <fullName evidence="1">Uncharacterized protein</fullName>
    </submittedName>
</protein>
<sequence>MGDVTIGAYQLTERSGVWFLVDGDDRIAGTLLPQPDGSWRCRTPAGPVRTVRPPAGVPDAASWVARQIT</sequence>
<evidence type="ECO:0000313" key="2">
    <source>
        <dbReference type="Proteomes" id="UP001569904"/>
    </source>
</evidence>
<keyword evidence="2" id="KW-1185">Reference proteome</keyword>
<organism evidence="1 2">
    <name type="scientific">Actinomadura chokoriensis</name>
    <dbReference type="NCBI Taxonomy" id="454156"/>
    <lineage>
        <taxon>Bacteria</taxon>
        <taxon>Bacillati</taxon>
        <taxon>Actinomycetota</taxon>
        <taxon>Actinomycetes</taxon>
        <taxon>Streptosporangiales</taxon>
        <taxon>Thermomonosporaceae</taxon>
        <taxon>Actinomadura</taxon>
    </lineage>
</organism>
<gene>
    <name evidence="1" type="ORF">SM436_37430</name>
</gene>
<name>A0ABV4R918_9ACTN</name>
<reference evidence="1 2" key="1">
    <citation type="submission" date="2023-11" db="EMBL/GenBank/DDBJ databases">
        <title>Actinomadura monticuli sp. nov., isolated from volcanic ash.</title>
        <authorList>
            <person name="Lee S.D."/>
            <person name="Yang H."/>
            <person name="Kim I.S."/>
        </authorList>
    </citation>
    <scope>NUCLEOTIDE SEQUENCE [LARGE SCALE GENOMIC DNA]</scope>
    <source>
        <strain evidence="1 2">DSM 45346</strain>
    </source>
</reference>
<proteinExistence type="predicted"/>
<dbReference type="EMBL" id="JAXCEH010000055">
    <property type="protein sequence ID" value="MFA1559405.1"/>
    <property type="molecule type" value="Genomic_DNA"/>
</dbReference>
<dbReference type="Proteomes" id="UP001569904">
    <property type="component" value="Unassembled WGS sequence"/>
</dbReference>